<evidence type="ECO:0000256" key="6">
    <source>
        <dbReference type="PROSITE-ProRule" id="PRU00552"/>
    </source>
</evidence>
<evidence type="ECO:0000256" key="2">
    <source>
        <dbReference type="ARBA" id="ARBA00022801"/>
    </source>
</evidence>
<sequence>MSRAVAGAVRQVKPILSTDKDEARKRVLNLYKAWYRQVPYIVMEYDIPKNIKQCRAKLREEFEKNKAVRDIRVIDMLVIKCECDLKLNMKPKHGKPKWDGKGNFKNAPLRKKDLKELEKSEISNLQNLYDQVTSENISSFDDMPLSDRTKKGLSEFGFVTPTEIQRESILIALRGLDVLGAAKTGSGKTLAFLLPVLEKLYCKQWTKFDGLGALIITPTRELAMQIYQTLVNVGKFHDFSAGLIIGGKELEFEKDRLDTVNIIICTPGRLLHHMDQNPLFSSVNLQMLILDEADRCLDMGFEREMNGIIENLPESRQTLLFSATQTKKVKDLARLSLSDPKYVSVHEHEKYKTPAGLTQSYLFIGQHDKLTMLWSFIKSHPKQKIIIFFATCNQVKFVFDIICKLRPYNTLYCLNGKIRQDKRMETYQAFCRKQHAVLFATDLASRGLDFPEIHWVIHADCPEDVETYIHRSGRTARYYKGGESLLLLNPSEKHFVEILESNKIPITEIKVNPSQLVSPTAKIQAFLAKYPELKASAQRAFVSYCKSVFLMKDKQVFDFSGLNTTEFAKSLGLVATPRIRFIDKAQKSRNPEKKPSTSGESTAKTKEDVDGFNFMSDSEGENSDDGFLKMKRVNHQLEEMSIDEPKLEAPQQKQQVLTKAKVAKRILKKKINPNKKVVFDEEGQAILDKSKVKATDIGKLYEEADEGGLDITEAKKVMQEEDKFDRKLFREKLKAKRKQLKEKLKEEARERRGVAKADKESSGEDSGSEPDTSWLPDPDKVYKNDNNSDDDEEGNNETKRRKLESEGEDSDESEDSFDELNKREKEELALKFLSSKKMLSS</sequence>
<keyword evidence="1 7" id="KW-0547">Nucleotide-binding</keyword>
<comment type="caution">
    <text evidence="12">The sequence shown here is derived from an EMBL/GenBank/DDBJ whole genome shotgun (WGS) entry which is preliminary data.</text>
</comment>
<dbReference type="EMBL" id="WIXP02000008">
    <property type="protein sequence ID" value="KAF6206195.1"/>
    <property type="molecule type" value="Genomic_DNA"/>
</dbReference>
<evidence type="ECO:0000256" key="5">
    <source>
        <dbReference type="ARBA" id="ARBA00022884"/>
    </source>
</evidence>
<dbReference type="PANTHER" id="PTHR24031">
    <property type="entry name" value="RNA HELICASE"/>
    <property type="match status" value="1"/>
</dbReference>
<dbReference type="GO" id="GO:0045271">
    <property type="term" value="C:respiratory chain complex I"/>
    <property type="evidence" value="ECO:0007669"/>
    <property type="project" value="InterPro"/>
</dbReference>
<dbReference type="Pfam" id="PF00270">
    <property type="entry name" value="DEAD"/>
    <property type="match status" value="1"/>
</dbReference>
<feature type="domain" description="Helicase ATP-binding" evidence="9">
    <location>
        <begin position="169"/>
        <end position="343"/>
    </location>
</feature>
<dbReference type="SMART" id="SM01178">
    <property type="entry name" value="DUF4217"/>
    <property type="match status" value="1"/>
</dbReference>
<dbReference type="Pfam" id="PF00271">
    <property type="entry name" value="Helicase_C"/>
    <property type="match status" value="1"/>
</dbReference>
<keyword evidence="5 7" id="KW-0694">RNA-binding</keyword>
<dbReference type="AlphaFoldDB" id="A0A8S9XF10"/>
<dbReference type="InterPro" id="IPR025313">
    <property type="entry name" value="SPB4-like_CTE"/>
</dbReference>
<dbReference type="SMART" id="SM00490">
    <property type="entry name" value="HELICc"/>
    <property type="match status" value="1"/>
</dbReference>
<dbReference type="Pfam" id="PF13959">
    <property type="entry name" value="CTE_SPB4"/>
    <property type="match status" value="1"/>
</dbReference>
<dbReference type="PROSITE" id="PS51194">
    <property type="entry name" value="HELICASE_CTER"/>
    <property type="match status" value="1"/>
</dbReference>
<proteinExistence type="inferred from homology"/>
<protein>
    <recommendedName>
        <fullName evidence="7">ATP-dependent RNA helicase</fullName>
        <ecNumber evidence="7">3.6.4.13</ecNumber>
    </recommendedName>
</protein>
<dbReference type="SMART" id="SM00487">
    <property type="entry name" value="DEXDc"/>
    <property type="match status" value="1"/>
</dbReference>
<dbReference type="GO" id="GO:0003723">
    <property type="term" value="F:RNA binding"/>
    <property type="evidence" value="ECO:0007669"/>
    <property type="project" value="UniProtKB-UniRule"/>
</dbReference>
<gene>
    <name evidence="12" type="ORF">GE061_017424</name>
</gene>
<comment type="function">
    <text evidence="7">RNA helicase.</text>
</comment>
<evidence type="ECO:0000313" key="13">
    <source>
        <dbReference type="Proteomes" id="UP000466442"/>
    </source>
</evidence>
<evidence type="ECO:0000256" key="3">
    <source>
        <dbReference type="ARBA" id="ARBA00022806"/>
    </source>
</evidence>
<dbReference type="Proteomes" id="UP000466442">
    <property type="component" value="Unassembled WGS sequence"/>
</dbReference>
<dbReference type="InterPro" id="IPR027417">
    <property type="entry name" value="P-loop_NTPase"/>
</dbReference>
<comment type="catalytic activity">
    <reaction evidence="7">
        <text>ATP + H2O = ADP + phosphate + H(+)</text>
        <dbReference type="Rhea" id="RHEA:13065"/>
        <dbReference type="ChEBI" id="CHEBI:15377"/>
        <dbReference type="ChEBI" id="CHEBI:15378"/>
        <dbReference type="ChEBI" id="CHEBI:30616"/>
        <dbReference type="ChEBI" id="CHEBI:43474"/>
        <dbReference type="ChEBI" id="CHEBI:456216"/>
        <dbReference type="EC" id="3.6.4.13"/>
    </reaction>
</comment>
<feature type="compositionally biased region" description="Basic and acidic residues" evidence="8">
    <location>
        <begin position="584"/>
        <end position="595"/>
    </location>
</feature>
<dbReference type="GO" id="GO:0003724">
    <property type="term" value="F:RNA helicase activity"/>
    <property type="evidence" value="ECO:0007669"/>
    <property type="project" value="UniProtKB-EC"/>
</dbReference>
<feature type="domain" description="Helicase C-terminal" evidence="10">
    <location>
        <begin position="369"/>
        <end position="520"/>
    </location>
</feature>
<evidence type="ECO:0000256" key="4">
    <source>
        <dbReference type="ARBA" id="ARBA00022840"/>
    </source>
</evidence>
<dbReference type="GO" id="GO:0005524">
    <property type="term" value="F:ATP binding"/>
    <property type="evidence" value="ECO:0007669"/>
    <property type="project" value="UniProtKB-UniRule"/>
</dbReference>
<keyword evidence="13" id="KW-1185">Reference proteome</keyword>
<dbReference type="InterPro" id="IPR001650">
    <property type="entry name" value="Helicase_C-like"/>
</dbReference>
<feature type="region of interest" description="Disordered" evidence="8">
    <location>
        <begin position="584"/>
        <end position="626"/>
    </location>
</feature>
<dbReference type="GO" id="GO:0010468">
    <property type="term" value="P:regulation of gene expression"/>
    <property type="evidence" value="ECO:0007669"/>
    <property type="project" value="UniProtKB-ARBA"/>
</dbReference>
<dbReference type="InterPro" id="IPR045299">
    <property type="entry name" value="Complex1_LYR_NDUFA6_LYRM6"/>
</dbReference>
<dbReference type="PROSITE" id="PS51192">
    <property type="entry name" value="HELICASE_ATP_BIND_1"/>
    <property type="match status" value="1"/>
</dbReference>
<organism evidence="12 13">
    <name type="scientific">Apolygus lucorum</name>
    <name type="common">Small green plant bug</name>
    <name type="synonym">Lygocoris lucorum</name>
    <dbReference type="NCBI Taxonomy" id="248454"/>
    <lineage>
        <taxon>Eukaryota</taxon>
        <taxon>Metazoa</taxon>
        <taxon>Ecdysozoa</taxon>
        <taxon>Arthropoda</taxon>
        <taxon>Hexapoda</taxon>
        <taxon>Insecta</taxon>
        <taxon>Pterygota</taxon>
        <taxon>Neoptera</taxon>
        <taxon>Paraneoptera</taxon>
        <taxon>Hemiptera</taxon>
        <taxon>Heteroptera</taxon>
        <taxon>Panheteroptera</taxon>
        <taxon>Cimicomorpha</taxon>
        <taxon>Miridae</taxon>
        <taxon>Mirini</taxon>
        <taxon>Apolygus</taxon>
    </lineage>
</organism>
<comment type="domain">
    <text evidence="7">The Q motif is unique to and characteristic of the DEAD box family of RNA helicases and controls ATP binding and hydrolysis.</text>
</comment>
<dbReference type="CDD" id="cd20266">
    <property type="entry name" value="Complex1_LYR_NDUFA6_LYRM6"/>
    <property type="match status" value="1"/>
</dbReference>
<dbReference type="Gene3D" id="3.40.50.300">
    <property type="entry name" value="P-loop containing nucleotide triphosphate hydrolases"/>
    <property type="match status" value="2"/>
</dbReference>
<keyword evidence="4 7" id="KW-0067">ATP-binding</keyword>
<feature type="domain" description="DEAD-box RNA helicase Q" evidence="11">
    <location>
        <begin position="138"/>
        <end position="166"/>
    </location>
</feature>
<dbReference type="InterPro" id="IPR011545">
    <property type="entry name" value="DEAD/DEAH_box_helicase_dom"/>
</dbReference>
<evidence type="ECO:0000313" key="12">
    <source>
        <dbReference type="EMBL" id="KAF6206195.1"/>
    </source>
</evidence>
<dbReference type="PROSITE" id="PS51195">
    <property type="entry name" value="Q_MOTIF"/>
    <property type="match status" value="1"/>
</dbReference>
<evidence type="ECO:0000256" key="7">
    <source>
        <dbReference type="RuleBase" id="RU365068"/>
    </source>
</evidence>
<dbReference type="GO" id="GO:0016787">
    <property type="term" value="F:hydrolase activity"/>
    <property type="evidence" value="ECO:0007669"/>
    <property type="project" value="UniProtKB-KW"/>
</dbReference>
<dbReference type="PROSITE" id="PS00039">
    <property type="entry name" value="DEAD_ATP_HELICASE"/>
    <property type="match status" value="1"/>
</dbReference>
<dbReference type="OrthoDB" id="10259640at2759"/>
<reference evidence="12" key="1">
    <citation type="journal article" date="2021" name="Mol. Ecol. Resour.">
        <title>Apolygus lucorum genome provides insights into omnivorousness and mesophyll feeding.</title>
        <authorList>
            <person name="Liu Y."/>
            <person name="Liu H."/>
            <person name="Wang H."/>
            <person name="Huang T."/>
            <person name="Liu B."/>
            <person name="Yang B."/>
            <person name="Yin L."/>
            <person name="Li B."/>
            <person name="Zhang Y."/>
            <person name="Zhang S."/>
            <person name="Jiang F."/>
            <person name="Zhang X."/>
            <person name="Ren Y."/>
            <person name="Wang B."/>
            <person name="Wang S."/>
            <person name="Lu Y."/>
            <person name="Wu K."/>
            <person name="Fan W."/>
            <person name="Wang G."/>
        </authorList>
    </citation>
    <scope>NUCLEOTIDE SEQUENCE</scope>
    <source>
        <strain evidence="12">12Hb</strain>
    </source>
</reference>
<dbReference type="InterPro" id="IPR014014">
    <property type="entry name" value="RNA_helicase_DEAD_Q_motif"/>
</dbReference>
<dbReference type="CDD" id="cd17941">
    <property type="entry name" value="DEADc_DDX10"/>
    <property type="match status" value="1"/>
</dbReference>
<evidence type="ECO:0000259" key="11">
    <source>
        <dbReference type="PROSITE" id="PS51195"/>
    </source>
</evidence>
<evidence type="ECO:0000259" key="9">
    <source>
        <dbReference type="PROSITE" id="PS51192"/>
    </source>
</evidence>
<keyword evidence="3 7" id="KW-0347">Helicase</keyword>
<evidence type="ECO:0000256" key="8">
    <source>
        <dbReference type="SAM" id="MobiDB-lite"/>
    </source>
</evidence>
<evidence type="ECO:0000259" key="10">
    <source>
        <dbReference type="PROSITE" id="PS51194"/>
    </source>
</evidence>
<dbReference type="InterPro" id="IPR014001">
    <property type="entry name" value="Helicase_ATP-bd"/>
</dbReference>
<comment type="similarity">
    <text evidence="7">Belongs to the DEAD box helicase family.</text>
</comment>
<evidence type="ECO:0000256" key="1">
    <source>
        <dbReference type="ARBA" id="ARBA00022741"/>
    </source>
</evidence>
<accession>A0A8S9XF10</accession>
<dbReference type="CDD" id="cd18787">
    <property type="entry name" value="SF2_C_DEAD"/>
    <property type="match status" value="1"/>
</dbReference>
<feature type="compositionally biased region" description="Acidic residues" evidence="8">
    <location>
        <begin position="806"/>
        <end position="818"/>
    </location>
</feature>
<dbReference type="EC" id="3.6.4.13" evidence="7"/>
<feature type="short sequence motif" description="Q motif" evidence="6">
    <location>
        <begin position="138"/>
        <end position="166"/>
    </location>
</feature>
<dbReference type="SUPFAM" id="SSF52540">
    <property type="entry name" value="P-loop containing nucleoside triphosphate hydrolases"/>
    <property type="match status" value="2"/>
</dbReference>
<dbReference type="InterPro" id="IPR000629">
    <property type="entry name" value="RNA-helicase_DEAD-box_CS"/>
</dbReference>
<feature type="compositionally biased region" description="Basic and acidic residues" evidence="8">
    <location>
        <begin position="741"/>
        <end position="762"/>
    </location>
</feature>
<feature type="region of interest" description="Disordered" evidence="8">
    <location>
        <begin position="739"/>
        <end position="822"/>
    </location>
</feature>
<keyword evidence="2 7" id="KW-0378">Hydrolase</keyword>
<name>A0A8S9XF10_APOLU</name>